<feature type="region of interest" description="Disordered" evidence="1">
    <location>
        <begin position="110"/>
        <end position="193"/>
    </location>
</feature>
<dbReference type="CDD" id="cd22933">
    <property type="entry name" value="HFD_HFI1"/>
    <property type="match status" value="1"/>
</dbReference>
<dbReference type="Proteomes" id="UP001367508">
    <property type="component" value="Unassembled WGS sequence"/>
</dbReference>
<dbReference type="EMBL" id="JAYMYQ010000010">
    <property type="protein sequence ID" value="KAK7307675.1"/>
    <property type="molecule type" value="Genomic_DNA"/>
</dbReference>
<name>A0AAN9JY45_CANGL</name>
<gene>
    <name evidence="2" type="ORF">VNO77_40939</name>
</gene>
<dbReference type="GO" id="GO:0006357">
    <property type="term" value="P:regulation of transcription by RNA polymerase II"/>
    <property type="evidence" value="ECO:0007669"/>
    <property type="project" value="TreeGrafter"/>
</dbReference>
<dbReference type="AlphaFoldDB" id="A0AAN9JY45"/>
<reference evidence="2 3" key="1">
    <citation type="submission" date="2024-01" db="EMBL/GenBank/DDBJ databases">
        <title>The genomes of 5 underutilized Papilionoideae crops provide insights into root nodulation and disease resistanc.</title>
        <authorList>
            <person name="Jiang F."/>
        </authorList>
    </citation>
    <scope>NUCLEOTIDE SEQUENCE [LARGE SCALE GENOMIC DNA]</scope>
    <source>
        <strain evidence="2">LVBAO_FW01</strain>
        <tissue evidence="2">Leaves</tissue>
    </source>
</reference>
<dbReference type="GO" id="GO:0000124">
    <property type="term" value="C:SAGA complex"/>
    <property type="evidence" value="ECO:0007669"/>
    <property type="project" value="TreeGrafter"/>
</dbReference>
<sequence>MPAAPYFPPMDTLEQKLWIEARLGSGKARKYFDLITRFLSLKISKREFDRLCIATVGKDHVHLHNHFIRSILKKACLSKIPSPRKSKVEGSLSVKTPNGYHKSNLHLLCKDFPQSPRKGRTPNLRDRRFRDRPSLLGPHGKNHSVAYEDSVPKSHEQQSTTDLPSLSARPPLSVEDGEEVDQDSGSSSIYSRSPVRAPLGIPFNTKRAKNCLCEGSASSTLTNTCQSIGQLPDTCSLMTRLEQKCEMEGFKISGDSANILNNALDVYLKRLIKSCLDLVVSKSLEKFCDPIRSGSMGLPMRSYMPNPNGSVSASISDFRAAVELNPIILGEDWPLYLEKICLHASEE</sequence>
<feature type="compositionally biased region" description="Basic and acidic residues" evidence="1">
    <location>
        <begin position="123"/>
        <end position="133"/>
    </location>
</feature>
<dbReference type="InterPro" id="IPR024738">
    <property type="entry name" value="Hfi1/Tada1"/>
</dbReference>
<keyword evidence="3" id="KW-1185">Reference proteome</keyword>
<evidence type="ECO:0000256" key="1">
    <source>
        <dbReference type="SAM" id="MobiDB-lite"/>
    </source>
</evidence>
<accession>A0AAN9JY45</accession>
<dbReference type="PANTHER" id="PTHR21277:SF29">
    <property type="entry name" value="TRANSCRIPTIONAL REGULATOR OF RNA POLII, SAGA, SUBUNIT"/>
    <property type="match status" value="1"/>
</dbReference>
<evidence type="ECO:0000313" key="2">
    <source>
        <dbReference type="EMBL" id="KAK7307675.1"/>
    </source>
</evidence>
<proteinExistence type="predicted"/>
<comment type="caution">
    <text evidence="2">The sequence shown here is derived from an EMBL/GenBank/DDBJ whole genome shotgun (WGS) entry which is preliminary data.</text>
</comment>
<organism evidence="2 3">
    <name type="scientific">Canavalia gladiata</name>
    <name type="common">Sword bean</name>
    <name type="synonym">Dolichos gladiatus</name>
    <dbReference type="NCBI Taxonomy" id="3824"/>
    <lineage>
        <taxon>Eukaryota</taxon>
        <taxon>Viridiplantae</taxon>
        <taxon>Streptophyta</taxon>
        <taxon>Embryophyta</taxon>
        <taxon>Tracheophyta</taxon>
        <taxon>Spermatophyta</taxon>
        <taxon>Magnoliopsida</taxon>
        <taxon>eudicotyledons</taxon>
        <taxon>Gunneridae</taxon>
        <taxon>Pentapetalae</taxon>
        <taxon>rosids</taxon>
        <taxon>fabids</taxon>
        <taxon>Fabales</taxon>
        <taxon>Fabaceae</taxon>
        <taxon>Papilionoideae</taxon>
        <taxon>50 kb inversion clade</taxon>
        <taxon>NPAAA clade</taxon>
        <taxon>indigoferoid/millettioid clade</taxon>
        <taxon>Phaseoleae</taxon>
        <taxon>Canavalia</taxon>
    </lineage>
</organism>
<dbReference type="GO" id="GO:0003713">
    <property type="term" value="F:transcription coactivator activity"/>
    <property type="evidence" value="ECO:0007669"/>
    <property type="project" value="TreeGrafter"/>
</dbReference>
<protein>
    <submittedName>
        <fullName evidence="2">Uncharacterized protein</fullName>
    </submittedName>
</protein>
<dbReference type="Pfam" id="PF12767">
    <property type="entry name" value="SAGA-Tad1"/>
    <property type="match status" value="1"/>
</dbReference>
<evidence type="ECO:0000313" key="3">
    <source>
        <dbReference type="Proteomes" id="UP001367508"/>
    </source>
</evidence>
<dbReference type="PANTHER" id="PTHR21277">
    <property type="entry name" value="TRANSCRIPTIONAL ADAPTER 1"/>
    <property type="match status" value="1"/>
</dbReference>